<dbReference type="Ensembl" id="ENSLLET00000008976.1">
    <property type="protein sequence ID" value="ENSLLEP00000008633.1"/>
    <property type="gene ID" value="ENSLLEG00000005509.1"/>
</dbReference>
<evidence type="ECO:0000313" key="3">
    <source>
        <dbReference type="Proteomes" id="UP000694569"/>
    </source>
</evidence>
<evidence type="ECO:0000313" key="2">
    <source>
        <dbReference type="Ensembl" id="ENSLLEP00000008633.1"/>
    </source>
</evidence>
<gene>
    <name evidence="2" type="primary">PRELID1</name>
</gene>
<dbReference type="GeneTree" id="ENSGT00950000182810"/>
<organism evidence="2 3">
    <name type="scientific">Leptobrachium leishanense</name>
    <name type="common">Leishan spiny toad</name>
    <dbReference type="NCBI Taxonomy" id="445787"/>
    <lineage>
        <taxon>Eukaryota</taxon>
        <taxon>Metazoa</taxon>
        <taxon>Chordata</taxon>
        <taxon>Craniata</taxon>
        <taxon>Vertebrata</taxon>
        <taxon>Euteleostomi</taxon>
        <taxon>Amphibia</taxon>
        <taxon>Batrachia</taxon>
        <taxon>Anura</taxon>
        <taxon>Pelobatoidea</taxon>
        <taxon>Megophryidae</taxon>
        <taxon>Leptobrachium</taxon>
    </lineage>
</organism>
<protein>
    <submittedName>
        <fullName evidence="2">PRELI domain containing 1</fullName>
    </submittedName>
</protein>
<evidence type="ECO:0000259" key="1">
    <source>
        <dbReference type="PROSITE" id="PS50904"/>
    </source>
</evidence>
<reference evidence="2" key="2">
    <citation type="submission" date="2025-09" db="UniProtKB">
        <authorList>
            <consortium name="Ensembl"/>
        </authorList>
    </citation>
    <scope>IDENTIFICATION</scope>
</reference>
<reference evidence="2" key="1">
    <citation type="submission" date="2025-08" db="UniProtKB">
        <authorList>
            <consortium name="Ensembl"/>
        </authorList>
    </citation>
    <scope>IDENTIFICATION</scope>
</reference>
<feature type="domain" description="PRELI/MSF1" evidence="1">
    <location>
        <begin position="2"/>
        <end position="174"/>
    </location>
</feature>
<name>A0A8C5M6K5_9ANUR</name>
<dbReference type="PANTHER" id="PTHR11158">
    <property type="entry name" value="MSF1/PX19 RELATED"/>
    <property type="match status" value="1"/>
</dbReference>
<accession>A0A8C5M6K5</accession>
<dbReference type="PROSITE" id="PS50904">
    <property type="entry name" value="PRELI_MSF1"/>
    <property type="match status" value="1"/>
</dbReference>
<dbReference type="GO" id="GO:0005758">
    <property type="term" value="C:mitochondrial intermembrane space"/>
    <property type="evidence" value="ECO:0007669"/>
    <property type="project" value="InterPro"/>
</dbReference>
<sequence length="216" mass="24976">MVKYFLGTNVMKSSWDQVIAAFWKRYPNPYSKHVLSEDVLYREVTPDNKLLTRKLLTKTNRLPHWAERFFPSNVTRAVYIIEDSIVDPVTRTLTTFTWNINHAKVMSVEERCIYCENPENGNWTNVKREAWISSKVLGFTRPIQEFGLARFRSNVTKAIKGYEYILTKMQDDALLKTLVETAKDATGKAKETALAARDRAKGLANKTTTTKKQQYL</sequence>
<dbReference type="Pfam" id="PF04707">
    <property type="entry name" value="PRELI"/>
    <property type="match status" value="1"/>
</dbReference>
<dbReference type="OrthoDB" id="341300at2759"/>
<dbReference type="AlphaFoldDB" id="A0A8C5M6K5"/>
<dbReference type="InterPro" id="IPR006797">
    <property type="entry name" value="PRELI/MSF1_dom"/>
</dbReference>
<keyword evidence="3" id="KW-1185">Reference proteome</keyword>
<dbReference type="Proteomes" id="UP000694569">
    <property type="component" value="Unplaced"/>
</dbReference>
<dbReference type="InterPro" id="IPR037365">
    <property type="entry name" value="Slowmo/Ups"/>
</dbReference>
<proteinExistence type="predicted"/>